<comment type="caution">
    <text evidence="8">The sequence shown here is derived from an EMBL/GenBank/DDBJ whole genome shotgun (WGS) entry which is preliminary data.</text>
</comment>
<keyword evidence="7" id="KW-0349">Heme</keyword>
<dbReference type="PROSITE" id="PS00086">
    <property type="entry name" value="CYTOCHROME_P450"/>
    <property type="match status" value="1"/>
</dbReference>
<dbReference type="PRINTS" id="PR00465">
    <property type="entry name" value="EP450IV"/>
</dbReference>
<evidence type="ECO:0008006" key="10">
    <source>
        <dbReference type="Google" id="ProtNLM"/>
    </source>
</evidence>
<evidence type="ECO:0000313" key="9">
    <source>
        <dbReference type="Proteomes" id="UP001141253"/>
    </source>
</evidence>
<dbReference type="PANTHER" id="PTHR24286">
    <property type="entry name" value="CYTOCHROME P450 26"/>
    <property type="match status" value="1"/>
</dbReference>
<evidence type="ECO:0000256" key="4">
    <source>
        <dbReference type="ARBA" id="ARBA00022723"/>
    </source>
</evidence>
<accession>A0ABQ9AXQ3</accession>
<evidence type="ECO:0000256" key="5">
    <source>
        <dbReference type="ARBA" id="ARBA00022989"/>
    </source>
</evidence>
<dbReference type="Pfam" id="PF00067">
    <property type="entry name" value="p450"/>
    <property type="match status" value="1"/>
</dbReference>
<evidence type="ECO:0000313" key="8">
    <source>
        <dbReference type="EMBL" id="KAJ6366269.1"/>
    </source>
</evidence>
<keyword evidence="3" id="KW-0812">Transmembrane</keyword>
<protein>
    <recommendedName>
        <fullName evidence="10">Cytochrome P450</fullName>
    </recommendedName>
</protein>
<dbReference type="InterPro" id="IPR036396">
    <property type="entry name" value="Cyt_P450_sf"/>
</dbReference>
<keyword evidence="4 7" id="KW-0479">Metal-binding</keyword>
<dbReference type="InterPro" id="IPR017972">
    <property type="entry name" value="Cyt_P450_CS"/>
</dbReference>
<dbReference type="Proteomes" id="UP001141253">
    <property type="component" value="Chromosome 7"/>
</dbReference>
<keyword evidence="5" id="KW-0472">Membrane</keyword>
<keyword evidence="5" id="KW-1133">Transmembrane helix</keyword>
<reference evidence="8" key="2">
    <citation type="journal article" date="2023" name="Int. J. Mol. Sci.">
        <title>De Novo Assembly and Annotation of 11 Diverse Shrub Willow (Salix) Genomes Reveals Novel Gene Organization in Sex-Linked Regions.</title>
        <authorList>
            <person name="Hyden B."/>
            <person name="Feng K."/>
            <person name="Yates T.B."/>
            <person name="Jawdy S."/>
            <person name="Cereghino C."/>
            <person name="Smart L.B."/>
            <person name="Muchero W."/>
        </authorList>
    </citation>
    <scope>NUCLEOTIDE SEQUENCE</scope>
    <source>
        <tissue evidence="8">Shoot tip</tissue>
    </source>
</reference>
<comment type="similarity">
    <text evidence="2 7">Belongs to the cytochrome P450 family.</text>
</comment>
<proteinExistence type="inferred from homology"/>
<dbReference type="PANTHER" id="PTHR24286:SF236">
    <property type="entry name" value="P450, PUTATIVE-RELATED"/>
    <property type="match status" value="1"/>
</dbReference>
<comment type="subcellular location">
    <subcellularLocation>
        <location evidence="1">Membrane</location>
        <topology evidence="1">Single-pass membrane protein</topology>
    </subcellularLocation>
</comment>
<keyword evidence="7" id="KW-0503">Monooxygenase</keyword>
<keyword evidence="6 7" id="KW-0408">Iron</keyword>
<evidence type="ECO:0000256" key="3">
    <source>
        <dbReference type="ARBA" id="ARBA00022692"/>
    </source>
</evidence>
<keyword evidence="7" id="KW-0560">Oxidoreductase</keyword>
<dbReference type="InterPro" id="IPR001128">
    <property type="entry name" value="Cyt_P450"/>
</dbReference>
<dbReference type="PRINTS" id="PR00385">
    <property type="entry name" value="P450"/>
</dbReference>
<name>A0ABQ9AXQ3_9ROSI</name>
<evidence type="ECO:0000256" key="6">
    <source>
        <dbReference type="ARBA" id="ARBA00023004"/>
    </source>
</evidence>
<dbReference type="InterPro" id="IPR002403">
    <property type="entry name" value="Cyt_P450_E_grp-IV"/>
</dbReference>
<evidence type="ECO:0000256" key="1">
    <source>
        <dbReference type="ARBA" id="ARBA00004167"/>
    </source>
</evidence>
<dbReference type="SUPFAM" id="SSF48264">
    <property type="entry name" value="Cytochrome P450"/>
    <property type="match status" value="1"/>
</dbReference>
<keyword evidence="9" id="KW-1185">Reference proteome</keyword>
<dbReference type="EMBL" id="JAPFFI010000014">
    <property type="protein sequence ID" value="KAJ6366269.1"/>
    <property type="molecule type" value="Genomic_DNA"/>
</dbReference>
<gene>
    <name evidence="8" type="ORF">OIU77_002784</name>
</gene>
<dbReference type="Gene3D" id="1.10.630.10">
    <property type="entry name" value="Cytochrome P450"/>
    <property type="match status" value="1"/>
</dbReference>
<reference evidence="8" key="1">
    <citation type="submission" date="2022-10" db="EMBL/GenBank/DDBJ databases">
        <authorList>
            <person name="Hyden B.L."/>
            <person name="Feng K."/>
            <person name="Yates T."/>
            <person name="Jawdy S."/>
            <person name="Smart L.B."/>
            <person name="Muchero W."/>
        </authorList>
    </citation>
    <scope>NUCLEOTIDE SEQUENCE</scope>
    <source>
        <tissue evidence="8">Shoot tip</tissue>
    </source>
</reference>
<evidence type="ECO:0000256" key="2">
    <source>
        <dbReference type="ARBA" id="ARBA00010617"/>
    </source>
</evidence>
<organism evidence="8 9">
    <name type="scientific">Salix suchowensis</name>
    <dbReference type="NCBI Taxonomy" id="1278906"/>
    <lineage>
        <taxon>Eukaryota</taxon>
        <taxon>Viridiplantae</taxon>
        <taxon>Streptophyta</taxon>
        <taxon>Embryophyta</taxon>
        <taxon>Tracheophyta</taxon>
        <taxon>Spermatophyta</taxon>
        <taxon>Magnoliopsida</taxon>
        <taxon>eudicotyledons</taxon>
        <taxon>Gunneridae</taxon>
        <taxon>Pentapetalae</taxon>
        <taxon>rosids</taxon>
        <taxon>fabids</taxon>
        <taxon>Malpighiales</taxon>
        <taxon>Salicaceae</taxon>
        <taxon>Saliceae</taxon>
        <taxon>Salix</taxon>
    </lineage>
</organism>
<evidence type="ECO:0000256" key="7">
    <source>
        <dbReference type="RuleBase" id="RU000461"/>
    </source>
</evidence>
<sequence length="420" mass="47889">MMLVLMSVAVSLVSCIITHWIYRWRNPKCNGNLPPGRDNLVSAEGFMHKYLRNLVMNLVGNETMRTKLIPKVEKTICKNLQRWCGQASIELKDAVAKMEFGFGAKILLSYSESKSSKSLRQAYADFQHGLISFPLNLPGTAYRKCLQGRKKAVGIIKSILEERRATPETRKERDFLDLVIEEMKKKGSLMTEETAVDLLFILVFAAFETTSTALTLAVKNVGEHPKVLEELAKEHEAILRNRKNTDQSGITWQEYKSMTFTHMVINETVRLANIVPGIFRKVLKDVEIKGYTIPAGWIVMVCPPAVHMDPKQYDDPFVFNPWRWQGQELNSGSQTFMGFGGGARLCAGAEFSKLQMTVFSSLFGHKIQVESDQGWRYHQNSSCYVSKWLPHSNIGEEYDPRRCRSNLIKGNSVKFFYCQY</sequence>